<keyword evidence="5" id="KW-1185">Reference proteome</keyword>
<dbReference type="EMBL" id="AEMG01000018">
    <property type="protein sequence ID" value="EFW91033.1"/>
    <property type="molecule type" value="Genomic_DNA"/>
</dbReference>
<proteinExistence type="predicted"/>
<dbReference type="STRING" id="797209.GCA_000376445_04224"/>
<protein>
    <submittedName>
        <fullName evidence="2">Uncharacterized protein</fullName>
    </submittedName>
</protein>
<reference evidence="2 4" key="1">
    <citation type="journal article" date="2014" name="ISME J.">
        <title>Trehalose/2-sulfotrehalose biosynthesis and glycine-betaine uptake are widely spread mechanisms for osmoadaptation in the Halobacteriales.</title>
        <authorList>
            <person name="Youssef N.H."/>
            <person name="Savage-Ashlock K.N."/>
            <person name="McCully A.L."/>
            <person name="Luedtke B."/>
            <person name="Shaw E.I."/>
            <person name="Hoff W.D."/>
            <person name="Elshahed M.S."/>
        </authorList>
    </citation>
    <scope>NUCLEOTIDE SEQUENCE [LARGE SCALE GENOMIC DNA]</scope>
    <source>
        <strain evidence="2 4">DX253</strain>
    </source>
</reference>
<feature type="region of interest" description="Disordered" evidence="1">
    <location>
        <begin position="56"/>
        <end position="76"/>
    </location>
</feature>
<accession>E7QWD7</accession>
<reference evidence="5" key="3">
    <citation type="submission" date="2016-11" db="EMBL/GenBank/DDBJ databases">
        <authorList>
            <person name="Varghese N."/>
            <person name="Submissions S."/>
        </authorList>
    </citation>
    <scope>NUCLEOTIDE SEQUENCE [LARGE SCALE GENOMIC DNA]</scope>
    <source>
        <strain evidence="5">DX253</strain>
    </source>
</reference>
<organism evidence="2 4">
    <name type="scientific">Haladaptatus paucihalophilus DX253</name>
    <dbReference type="NCBI Taxonomy" id="797209"/>
    <lineage>
        <taxon>Archaea</taxon>
        <taxon>Methanobacteriati</taxon>
        <taxon>Methanobacteriota</taxon>
        <taxon>Stenosarchaea group</taxon>
        <taxon>Halobacteria</taxon>
        <taxon>Halobacteriales</taxon>
        <taxon>Haladaptataceae</taxon>
        <taxon>Haladaptatus</taxon>
    </lineage>
</organism>
<evidence type="ECO:0000313" key="5">
    <source>
        <dbReference type="Proteomes" id="UP000184203"/>
    </source>
</evidence>
<dbReference type="Proteomes" id="UP000003751">
    <property type="component" value="Unassembled WGS sequence"/>
</dbReference>
<evidence type="ECO:0000313" key="3">
    <source>
        <dbReference type="EMBL" id="SHL39201.1"/>
    </source>
</evidence>
<gene>
    <name evidence="3" type="ORF">SAMN05444342_3757</name>
    <name evidence="2" type="ORF">ZOD2009_15626</name>
</gene>
<dbReference type="Proteomes" id="UP000184203">
    <property type="component" value="Unassembled WGS sequence"/>
</dbReference>
<dbReference type="EMBL" id="FRAN01000006">
    <property type="protein sequence ID" value="SHL39201.1"/>
    <property type="molecule type" value="Genomic_DNA"/>
</dbReference>
<name>E7QWD7_HALPU</name>
<dbReference type="OrthoDB" id="350722at2157"/>
<dbReference type="PATRIC" id="fig|797209.4.peg.3087"/>
<sequence length="76" mass="8573">MTDSHGELLQQVNEMQAASGIDPDTRKVIGILSETINTLGTEIEELQQRVAELEEGIEKNGRSLDDEQKQAWYSER</sequence>
<dbReference type="AlphaFoldDB" id="E7QWD7"/>
<evidence type="ECO:0000256" key="1">
    <source>
        <dbReference type="SAM" id="MobiDB-lite"/>
    </source>
</evidence>
<dbReference type="RefSeq" id="WP_007981321.1">
    <property type="nucleotide sequence ID" value="NZ_AEMG01000018.1"/>
</dbReference>
<reference evidence="3" key="2">
    <citation type="submission" date="2016-11" db="EMBL/GenBank/DDBJ databases">
        <authorList>
            <person name="Jaros S."/>
            <person name="Januszkiewicz K."/>
            <person name="Wedrychowicz H."/>
        </authorList>
    </citation>
    <scope>NUCLEOTIDE SEQUENCE [LARGE SCALE GENOMIC DNA]</scope>
    <source>
        <strain evidence="3">DX253</strain>
    </source>
</reference>
<evidence type="ECO:0000313" key="2">
    <source>
        <dbReference type="EMBL" id="EFW91033.1"/>
    </source>
</evidence>
<evidence type="ECO:0000313" key="4">
    <source>
        <dbReference type="Proteomes" id="UP000003751"/>
    </source>
</evidence>